<reference evidence="2 3" key="1">
    <citation type="journal article" date="2018" name="Evol. Lett.">
        <title>Horizontal gene cluster transfer increased hallucinogenic mushroom diversity.</title>
        <authorList>
            <person name="Reynolds H.T."/>
            <person name="Vijayakumar V."/>
            <person name="Gluck-Thaler E."/>
            <person name="Korotkin H.B."/>
            <person name="Matheny P.B."/>
            <person name="Slot J.C."/>
        </authorList>
    </citation>
    <scope>NUCLEOTIDE SEQUENCE [LARGE SCALE GENOMIC DNA]</scope>
    <source>
        <strain evidence="2 3">SRW20</strain>
    </source>
</reference>
<evidence type="ECO:0000313" key="2">
    <source>
        <dbReference type="EMBL" id="PPQ86047.1"/>
    </source>
</evidence>
<proteinExistence type="predicted"/>
<evidence type="ECO:0000313" key="3">
    <source>
        <dbReference type="Proteomes" id="UP000284706"/>
    </source>
</evidence>
<protein>
    <submittedName>
        <fullName evidence="2">Uncharacterized protein</fullName>
    </submittedName>
</protein>
<name>A0A409X5P1_9AGAR</name>
<evidence type="ECO:0000256" key="1">
    <source>
        <dbReference type="SAM" id="MobiDB-lite"/>
    </source>
</evidence>
<dbReference type="Proteomes" id="UP000284706">
    <property type="component" value="Unassembled WGS sequence"/>
</dbReference>
<dbReference type="AlphaFoldDB" id="A0A409X5P1"/>
<keyword evidence="3" id="KW-1185">Reference proteome</keyword>
<sequence>MIRCCRCATYQKRCSQKQVYQPKRTPKTAKPASDGVSAPAHSPPQDPRHEALESVKAYLAIAQQEASTRLQLLQELKSVGEELTKSASSVWTATLLAAETPGNNQGGGSSLDMGSELRTAICALQVHEGLAGLAYPTGSFIRLLQGVEAEYSHILATLRALENRKVRGFPEVSVRRQ</sequence>
<organism evidence="2 3">
    <name type="scientific">Gymnopilus dilepis</name>
    <dbReference type="NCBI Taxonomy" id="231916"/>
    <lineage>
        <taxon>Eukaryota</taxon>
        <taxon>Fungi</taxon>
        <taxon>Dikarya</taxon>
        <taxon>Basidiomycota</taxon>
        <taxon>Agaricomycotina</taxon>
        <taxon>Agaricomycetes</taxon>
        <taxon>Agaricomycetidae</taxon>
        <taxon>Agaricales</taxon>
        <taxon>Agaricineae</taxon>
        <taxon>Hymenogastraceae</taxon>
        <taxon>Gymnopilus</taxon>
    </lineage>
</organism>
<accession>A0A409X5P1</accession>
<gene>
    <name evidence="2" type="ORF">CVT26_013584</name>
</gene>
<dbReference type="EMBL" id="NHYE01004154">
    <property type="protein sequence ID" value="PPQ86047.1"/>
    <property type="molecule type" value="Genomic_DNA"/>
</dbReference>
<feature type="region of interest" description="Disordered" evidence="1">
    <location>
        <begin position="18"/>
        <end position="49"/>
    </location>
</feature>
<comment type="caution">
    <text evidence="2">The sequence shown here is derived from an EMBL/GenBank/DDBJ whole genome shotgun (WGS) entry which is preliminary data.</text>
</comment>
<dbReference type="InParanoid" id="A0A409X5P1"/>